<reference evidence="5" key="1">
    <citation type="submission" date="2022-06" db="EMBL/GenBank/DDBJ databases">
        <title>Draft genome sequence of Streptomyces sp. RB6PN25 isolated from peat swamp forest in Thailand.</title>
        <authorList>
            <person name="Duangmal K."/>
            <person name="Klaysubun C."/>
        </authorList>
    </citation>
    <scope>NUCLEOTIDE SEQUENCE</scope>
    <source>
        <strain evidence="5">RB6PN25</strain>
    </source>
</reference>
<dbReference type="PANTHER" id="PTHR12631">
    <property type="entry name" value="ALPHA-L-IDURONIDASE"/>
    <property type="match status" value="1"/>
</dbReference>
<keyword evidence="3" id="KW-0326">Glycosidase</keyword>
<evidence type="ECO:0000256" key="2">
    <source>
        <dbReference type="ARBA" id="ARBA00022801"/>
    </source>
</evidence>
<gene>
    <name evidence="5" type="ORF">NGB36_22380</name>
</gene>
<dbReference type="InterPro" id="IPR051923">
    <property type="entry name" value="Glycosyl_Hydrolase_39"/>
</dbReference>
<comment type="caution">
    <text evidence="5">The sequence shown here is derived from an EMBL/GenBank/DDBJ whole genome shotgun (WGS) entry which is preliminary data.</text>
</comment>
<accession>A0ABT1Q1U5</accession>
<dbReference type="InterPro" id="IPR017853">
    <property type="entry name" value="GH"/>
</dbReference>
<dbReference type="Pfam" id="PF01229">
    <property type="entry name" value="Glyco_hydro_39"/>
    <property type="match status" value="1"/>
</dbReference>
<dbReference type="Gene3D" id="3.20.20.80">
    <property type="entry name" value="Glycosidases"/>
    <property type="match status" value="1"/>
</dbReference>
<name>A0ABT1Q1U5_9ACTN</name>
<dbReference type="EMBL" id="JANFNG010000020">
    <property type="protein sequence ID" value="MCQ4083275.1"/>
    <property type="molecule type" value="Genomic_DNA"/>
</dbReference>
<evidence type="ECO:0000256" key="3">
    <source>
        <dbReference type="ARBA" id="ARBA00023295"/>
    </source>
</evidence>
<dbReference type="InterPro" id="IPR049166">
    <property type="entry name" value="GH39_cat"/>
</dbReference>
<evidence type="ECO:0000259" key="4">
    <source>
        <dbReference type="Pfam" id="PF01229"/>
    </source>
</evidence>
<keyword evidence="2" id="KW-0378">Hydrolase</keyword>
<proteinExistence type="inferred from homology"/>
<evidence type="ECO:0000256" key="1">
    <source>
        <dbReference type="ARBA" id="ARBA00008875"/>
    </source>
</evidence>
<sequence>MVALCGAPQPRTTGRQPTAQLGWGFTHTQYSADQGSAADRNTALATLSAQPLPQDQAIMGWGTDNPEPAAGRYDFTTLDSRIALIRRTGGTPVITLCCAPDWMKGGRPGTTDWSTLETAPTPGHYADFAALAATVARRYPFVRHFIVWNEFKGFWSDTAGRWDYEGYTRLYNLVYRALKHVDPQIMVGGPYLDMDSLAPGDDSNASAVGGPWGSLDQRTVDALDYWLRNKAGADFLVVDGSSTGSDNRLSPDAFTATTKFSAVSRWLRRISGLPVWWAEWYVEPEGVQWPDDELLAVQAAAMMEIAKGGSSAAFYWNPETESGSCPGCLWRSTAAGAPGGGTGLPMLQLLQRFASAFPPGTPLRAVTVDTPAVRVLGDARAVLAVNTTARTVRARVDGHRVDLGPYAVVWTTSMPLMTPTTP</sequence>
<dbReference type="Proteomes" id="UP001057702">
    <property type="component" value="Unassembled WGS sequence"/>
</dbReference>
<comment type="similarity">
    <text evidence="1">Belongs to the glycosyl hydrolase 39 family.</text>
</comment>
<keyword evidence="6" id="KW-1185">Reference proteome</keyword>
<evidence type="ECO:0000313" key="5">
    <source>
        <dbReference type="EMBL" id="MCQ4083275.1"/>
    </source>
</evidence>
<dbReference type="SUPFAM" id="SSF51445">
    <property type="entry name" value="(Trans)glycosidases"/>
    <property type="match status" value="1"/>
</dbReference>
<protein>
    <submittedName>
        <fullName evidence="5">Xylan 1,4-beta-xylosidase</fullName>
    </submittedName>
</protein>
<evidence type="ECO:0000313" key="6">
    <source>
        <dbReference type="Proteomes" id="UP001057702"/>
    </source>
</evidence>
<feature type="domain" description="Glycosyl hydrolases family 39 N-terminal catalytic" evidence="4">
    <location>
        <begin position="72"/>
        <end position="197"/>
    </location>
</feature>
<dbReference type="PANTHER" id="PTHR12631:SF10">
    <property type="entry name" value="BETA-XYLOSIDASE-LIKE PROTEIN-RELATED"/>
    <property type="match status" value="1"/>
</dbReference>
<organism evidence="5 6">
    <name type="scientific">Streptomyces humicola</name>
    <dbReference type="NCBI Taxonomy" id="2953240"/>
    <lineage>
        <taxon>Bacteria</taxon>
        <taxon>Bacillati</taxon>
        <taxon>Actinomycetota</taxon>
        <taxon>Actinomycetes</taxon>
        <taxon>Kitasatosporales</taxon>
        <taxon>Streptomycetaceae</taxon>
        <taxon>Streptomyces</taxon>
    </lineage>
</organism>